<evidence type="ECO:0000313" key="10">
    <source>
        <dbReference type="EMBL" id="CQR73815.1"/>
    </source>
</evidence>
<dbReference type="Gene3D" id="3.30.70.1350">
    <property type="entry name" value="Cation efflux protein, cytoplasmic domain"/>
    <property type="match status" value="1"/>
</dbReference>
<keyword evidence="5 7" id="KW-1133">Transmembrane helix</keyword>
<sequence length="299" mass="32690">MNKIFDFSSSSKKSAARISVMSNSVLVLTKLVVGIFTGSVSVISEAAHSAVDLLAALIAYFAVSNSDKKPDIKHTYGHGKIENLSGAVEALLIIAAAIWIVFEAVQKFSTNEAPKALEYGIVIMVVSIIVNYFVSRNLFKVAKETQSHALEADALHLQADIWTSVGVLAGLIIIKLTGIYWLDSVIAVVVAVIIFKAGYDMTIKSIHELIDVALPDEERTMIQNIIEKHPVIKGYKHIHSRRSGSKRLIDLHIMLDGDLSLNLAHSICDEVEAEIKSIFSPCEVTIHPEPFSESEQAVI</sequence>
<dbReference type="InterPro" id="IPR036837">
    <property type="entry name" value="Cation_efflux_CTD_sf"/>
</dbReference>
<dbReference type="AlphaFoldDB" id="A0A0U1L2S4"/>
<dbReference type="Pfam" id="PF01545">
    <property type="entry name" value="Cation_efflux"/>
    <property type="match status" value="1"/>
</dbReference>
<name>A0A0U1L2S4_9FIRM</name>
<dbReference type="PANTHER" id="PTHR43840:SF15">
    <property type="entry name" value="MITOCHONDRIAL METAL TRANSPORTER 1-RELATED"/>
    <property type="match status" value="1"/>
</dbReference>
<keyword evidence="11" id="KW-1185">Reference proteome</keyword>
<organism evidence="10 11">
    <name type="scientific">Sporomusa ovata</name>
    <dbReference type="NCBI Taxonomy" id="2378"/>
    <lineage>
        <taxon>Bacteria</taxon>
        <taxon>Bacillati</taxon>
        <taxon>Bacillota</taxon>
        <taxon>Negativicutes</taxon>
        <taxon>Selenomonadales</taxon>
        <taxon>Sporomusaceae</taxon>
        <taxon>Sporomusa</taxon>
    </lineage>
</organism>
<dbReference type="Pfam" id="PF16916">
    <property type="entry name" value="ZT_dimer"/>
    <property type="match status" value="1"/>
</dbReference>
<dbReference type="SUPFAM" id="SSF161111">
    <property type="entry name" value="Cation efflux protein transmembrane domain-like"/>
    <property type="match status" value="1"/>
</dbReference>
<feature type="domain" description="Cation efflux protein cytoplasmic" evidence="9">
    <location>
        <begin position="214"/>
        <end position="290"/>
    </location>
</feature>
<evidence type="ECO:0000259" key="9">
    <source>
        <dbReference type="Pfam" id="PF16916"/>
    </source>
</evidence>
<keyword evidence="3" id="KW-0813">Transport</keyword>
<dbReference type="GO" id="GO:0015086">
    <property type="term" value="F:cadmium ion transmembrane transporter activity"/>
    <property type="evidence" value="ECO:0007669"/>
    <property type="project" value="TreeGrafter"/>
</dbReference>
<dbReference type="InterPro" id="IPR002524">
    <property type="entry name" value="Cation_efflux"/>
</dbReference>
<dbReference type="GO" id="GO:0015341">
    <property type="term" value="F:zinc efflux antiporter activity"/>
    <property type="evidence" value="ECO:0007669"/>
    <property type="project" value="TreeGrafter"/>
</dbReference>
<evidence type="ECO:0000256" key="2">
    <source>
        <dbReference type="ARBA" id="ARBA00008114"/>
    </source>
</evidence>
<keyword evidence="4 7" id="KW-0812">Transmembrane</keyword>
<proteinExistence type="inferred from homology"/>
<comment type="similarity">
    <text evidence="2">Belongs to the cation diffusion facilitator (CDF) transporter (TC 2.A.4) family.</text>
</comment>
<dbReference type="EMBL" id="CTRP01000014">
    <property type="protein sequence ID" value="CQR73815.1"/>
    <property type="molecule type" value="Genomic_DNA"/>
</dbReference>
<evidence type="ECO:0000259" key="8">
    <source>
        <dbReference type="Pfam" id="PF01545"/>
    </source>
</evidence>
<dbReference type="InterPro" id="IPR050291">
    <property type="entry name" value="CDF_Transporter"/>
</dbReference>
<gene>
    <name evidence="10" type="ORF">SpAn4DRAFT_0277</name>
</gene>
<dbReference type="PANTHER" id="PTHR43840">
    <property type="entry name" value="MITOCHONDRIAL METAL TRANSPORTER 1-RELATED"/>
    <property type="match status" value="1"/>
</dbReference>
<accession>A0A0U1L2S4</accession>
<evidence type="ECO:0000256" key="1">
    <source>
        <dbReference type="ARBA" id="ARBA00004141"/>
    </source>
</evidence>
<dbReference type="InterPro" id="IPR027469">
    <property type="entry name" value="Cation_efflux_TMD_sf"/>
</dbReference>
<feature type="transmembrane region" description="Helical" evidence="7">
    <location>
        <begin position="46"/>
        <end position="63"/>
    </location>
</feature>
<evidence type="ECO:0000313" key="11">
    <source>
        <dbReference type="Proteomes" id="UP000049855"/>
    </source>
</evidence>
<feature type="transmembrane region" description="Helical" evidence="7">
    <location>
        <begin position="180"/>
        <end position="199"/>
    </location>
</feature>
<protein>
    <submittedName>
        <fullName evidence="10">Cobalt-zinc-cadmium resistance protein</fullName>
    </submittedName>
</protein>
<feature type="domain" description="Cation efflux protein transmembrane" evidence="8">
    <location>
        <begin position="18"/>
        <end position="210"/>
    </location>
</feature>
<dbReference type="Proteomes" id="UP000049855">
    <property type="component" value="Unassembled WGS sequence"/>
</dbReference>
<feature type="transmembrane region" description="Helical" evidence="7">
    <location>
        <begin position="155"/>
        <end position="174"/>
    </location>
</feature>
<keyword evidence="6 7" id="KW-0472">Membrane</keyword>
<dbReference type="InterPro" id="IPR027470">
    <property type="entry name" value="Cation_efflux_CTD"/>
</dbReference>
<dbReference type="Gene3D" id="1.20.1510.10">
    <property type="entry name" value="Cation efflux protein transmembrane domain"/>
    <property type="match status" value="1"/>
</dbReference>
<dbReference type="FunFam" id="1.20.1510.10:FF:000006">
    <property type="entry name" value="Divalent cation efflux transporter"/>
    <property type="match status" value="1"/>
</dbReference>
<dbReference type="InterPro" id="IPR058533">
    <property type="entry name" value="Cation_efflux_TM"/>
</dbReference>
<comment type="subcellular location">
    <subcellularLocation>
        <location evidence="1">Membrane</location>
        <topology evidence="1">Multi-pass membrane protein</topology>
    </subcellularLocation>
</comment>
<dbReference type="RefSeq" id="WP_021171071.1">
    <property type="nucleotide sequence ID" value="NZ_CTRP01000014.1"/>
</dbReference>
<evidence type="ECO:0000256" key="6">
    <source>
        <dbReference type="ARBA" id="ARBA00023136"/>
    </source>
</evidence>
<evidence type="ECO:0000256" key="4">
    <source>
        <dbReference type="ARBA" id="ARBA00022692"/>
    </source>
</evidence>
<feature type="transmembrane region" description="Helical" evidence="7">
    <location>
        <begin position="84"/>
        <end position="104"/>
    </location>
</feature>
<reference evidence="11" key="1">
    <citation type="submission" date="2015-03" db="EMBL/GenBank/DDBJ databases">
        <authorList>
            <person name="Nijsse Bart"/>
        </authorList>
    </citation>
    <scope>NUCLEOTIDE SEQUENCE [LARGE SCALE GENOMIC DNA]</scope>
</reference>
<evidence type="ECO:0000256" key="5">
    <source>
        <dbReference type="ARBA" id="ARBA00022989"/>
    </source>
</evidence>
<evidence type="ECO:0000256" key="3">
    <source>
        <dbReference type="ARBA" id="ARBA00022448"/>
    </source>
</evidence>
<dbReference type="SUPFAM" id="SSF160240">
    <property type="entry name" value="Cation efflux protein cytoplasmic domain-like"/>
    <property type="match status" value="1"/>
</dbReference>
<feature type="transmembrane region" description="Helical" evidence="7">
    <location>
        <begin position="116"/>
        <end position="134"/>
    </location>
</feature>
<dbReference type="GO" id="GO:0015093">
    <property type="term" value="F:ferrous iron transmembrane transporter activity"/>
    <property type="evidence" value="ECO:0007669"/>
    <property type="project" value="TreeGrafter"/>
</dbReference>
<evidence type="ECO:0000256" key="7">
    <source>
        <dbReference type="SAM" id="Phobius"/>
    </source>
</evidence>
<dbReference type="NCBIfam" id="TIGR01297">
    <property type="entry name" value="CDF"/>
    <property type="match status" value="1"/>
</dbReference>
<dbReference type="GO" id="GO:0005886">
    <property type="term" value="C:plasma membrane"/>
    <property type="evidence" value="ECO:0007669"/>
    <property type="project" value="TreeGrafter"/>
</dbReference>
<dbReference type="GO" id="GO:0006882">
    <property type="term" value="P:intracellular zinc ion homeostasis"/>
    <property type="evidence" value="ECO:0007669"/>
    <property type="project" value="TreeGrafter"/>
</dbReference>
<feature type="transmembrane region" description="Helical" evidence="7">
    <location>
        <begin position="20"/>
        <end position="40"/>
    </location>
</feature>